<gene>
    <name evidence="2" type="ORF">XENOCAPTIV_024938</name>
</gene>
<dbReference type="Proteomes" id="UP001434883">
    <property type="component" value="Unassembled WGS sequence"/>
</dbReference>
<evidence type="ECO:0000256" key="1">
    <source>
        <dbReference type="SAM" id="Phobius"/>
    </source>
</evidence>
<keyword evidence="1" id="KW-0812">Transmembrane</keyword>
<sequence>VDVVRQERSELSASASPRVTFHGQLVSEQRRSCRLSAPFIVKINGNQSPHSTLLSPLFTSLPPTLTLSYPCLSLLPIYLFEFSLVVLLQPSG</sequence>
<comment type="caution">
    <text evidence="2">The sequence shown here is derived from an EMBL/GenBank/DDBJ whole genome shotgun (WGS) entry which is preliminary data.</text>
</comment>
<proteinExistence type="predicted"/>
<evidence type="ECO:0000313" key="3">
    <source>
        <dbReference type="Proteomes" id="UP001434883"/>
    </source>
</evidence>
<keyword evidence="1" id="KW-0472">Membrane</keyword>
<keyword evidence="3" id="KW-1185">Reference proteome</keyword>
<evidence type="ECO:0000313" key="2">
    <source>
        <dbReference type="EMBL" id="MEQ2214969.1"/>
    </source>
</evidence>
<organism evidence="2 3">
    <name type="scientific">Xenoophorus captivus</name>
    <dbReference type="NCBI Taxonomy" id="1517983"/>
    <lineage>
        <taxon>Eukaryota</taxon>
        <taxon>Metazoa</taxon>
        <taxon>Chordata</taxon>
        <taxon>Craniata</taxon>
        <taxon>Vertebrata</taxon>
        <taxon>Euteleostomi</taxon>
        <taxon>Actinopterygii</taxon>
        <taxon>Neopterygii</taxon>
        <taxon>Teleostei</taxon>
        <taxon>Neoteleostei</taxon>
        <taxon>Acanthomorphata</taxon>
        <taxon>Ovalentaria</taxon>
        <taxon>Atherinomorphae</taxon>
        <taxon>Cyprinodontiformes</taxon>
        <taxon>Goodeidae</taxon>
        <taxon>Xenoophorus</taxon>
    </lineage>
</organism>
<protein>
    <submittedName>
        <fullName evidence="2">Uncharacterized protein</fullName>
    </submittedName>
</protein>
<reference evidence="2 3" key="1">
    <citation type="submission" date="2021-06" db="EMBL/GenBank/DDBJ databases">
        <authorList>
            <person name="Palmer J.M."/>
        </authorList>
    </citation>
    <scope>NUCLEOTIDE SEQUENCE [LARGE SCALE GENOMIC DNA]</scope>
    <source>
        <strain evidence="2 3">XC_2019</strain>
        <tissue evidence="2">Muscle</tissue>
    </source>
</reference>
<dbReference type="EMBL" id="JAHRIN010067811">
    <property type="protein sequence ID" value="MEQ2214969.1"/>
    <property type="molecule type" value="Genomic_DNA"/>
</dbReference>
<feature type="transmembrane region" description="Helical" evidence="1">
    <location>
        <begin position="67"/>
        <end position="88"/>
    </location>
</feature>
<accession>A0ABV0S327</accession>
<name>A0ABV0S327_9TELE</name>
<feature type="non-terminal residue" evidence="2">
    <location>
        <position position="1"/>
    </location>
</feature>
<keyword evidence="1" id="KW-1133">Transmembrane helix</keyword>